<dbReference type="CDD" id="cd14688">
    <property type="entry name" value="bZIP_YAP"/>
    <property type="match status" value="1"/>
</dbReference>
<feature type="compositionally biased region" description="Polar residues" evidence="1">
    <location>
        <begin position="416"/>
        <end position="426"/>
    </location>
</feature>
<dbReference type="Proteomes" id="UP001174691">
    <property type="component" value="Unassembled WGS sequence"/>
</dbReference>
<proteinExistence type="predicted"/>
<evidence type="ECO:0000313" key="4">
    <source>
        <dbReference type="Proteomes" id="UP001174691"/>
    </source>
</evidence>
<sequence length="2026" mass="223975">MHDLNRDALQHYLGRRFPGQSFDEHQVSKSGFYWLFKAPEKQTLKLSDELDKLRLKSSAVLGEEHQSLPAKPESHGSATGYGFDPSRMVCPFRLAIPEVPSESKHPHATCRMLHKDIPSLIDHLCESVHGLEVAGHTLSSFDVWSRVPPVQKAGVCTRCWKTFRTRGKFASHLLYPCETPSLSNLDKHGILYDAFARPSTRPKDKVQDAATETAARVSLSDPAQNAPDTQKPLTAQSSSDRPELEKSFLRDFTCCGKAWPMLHDLLQHYEEDHARDTEALKGGQKAGVGNPCDPPLAVRRSPFGRLPVPHTLEAPSGSVPFPQDFDGTLIDSDELFDPNFKIALTPPSEPAMQEDLHLQDTRVPGLQGGHTDTQPDGGLNLGNGGFDWTRWDTAVQGVEYQGNNNNSSQHLNFQSPVEVGTRSSPTEPAEAVRRHKKDDVGDRSVDSSLFADNQLPDIFAAAYPDVYNGQAKPPYKSCDRMHRDISTLVRHLSRPPHHLHVSQQCMHSFDIQSSELCHAKRGDVSSGETSNPLFETTSTPSRLYSAILRNELFAQGLQAANDRHLSATPAPSPPREQSPFRQDSPLADWTKVSDLAEQRRIQNRVAQRNYRMSQQNSPPAGSTKVSDLAEQRRIQNRVAQRNYRKKLKMRLEDLERRAATPDGSWPGWDTKQSRTESAKMAQSASEAQKQESTVYLPPPEPTADIQTTIPNPFIIPTSSSIPGSSVPGPPARDARDEHDQWDMKSGVPPSLEEKLDHIGTGLAGAKSTALAIAEGQAAVEARTMQTEDNEKIGVVAAATIDSLARSTFESGRESVPEVTTTLPNNIANRSSSISSHDTAEADALALEKQRHQKEGERTKLIQADALCAECGYRPDGDPQLFWAIMANHKKLEHSTSLPKTYNGDSRLTRIWNDYYTTEELDRTEARMSTRLWNGASSSHGYAESWNPSHKDSRTVTGQTDSGYASLSRAKVGPGHDHLDTESMAQEEAVAGDEASDIGTIYSDDRSQASVSRTQRYISEFADHLFGKIKHHVHDCSGGKLEDCLPELLQAFALKLGQSSSTRGDLEIMYFVHKHRRAITISLQNRLREDEAQGSTEIEDSGIDAAGMSLEDKLSLWAQKASDDQPEHEVDELEVEELPDIEPLEDEVDIIDLSRYHSLITESSAFDWLVGSLQRELQLANSTVDGMMHIRRRILQGLPTPRHVSRRYAVPSVMVTFTAPWDPVSFVEEQGYDTGLEDLLGKVITLTGSAEDAQATTCEQYLCQTWQSTGKHMLRIIGDTLRRSDARAGGCVERHTYILPDKTRIAARCADKILTIEASGTAYSMVEIGEQLGWLITALRSSPDESRITVFRPTVQKFQRGADASLPFSCHITTSCIGTASVKPELRNGECWHKMFRNPVVVWGYPIPRRPELETGTGLEIPLDMLVALADAHGVAEFDDKTFIKGYSGMLVPTKQVADMVLWHLLLNEDGTRISYTDCRIEALEHIRPTGLRQARHILGWVSHARNNAGSPQANYDIKWSGLGKPRERHAWEKVVISGGDPVGVSASFVIGKKDRGIIAGGLGGYASRLKFIAKQYVVLYDLDDRRAWLVDGLSALLHLVRASLEHDKKDVFKPYFLYNQGQLKECATTMHGPDAAAAVLFNPVNCSLRLYTESEDTWDEETEQQRSGARGIETVKEVVSKRKVTFYCLRDRVLEVFAILEKMIDHLNNVQSENGVGFRLRGTPRNILEGFDFMDVATSNAPIRPHMIKLNVCESGRGWTDLLRSIQAITLFGKGFGELIAPSQDNLSSPSCGGCGYGVSLPTGKDYLATCVTLVERILTTRGSTESIPWCLADDIYWHTPGPLFDPCQCASATKGTKPGSRVQVLLPSSCTPKLWGRSFGSPKDLERHSEGAIMFSHSWRVPFRLGHQTNQEQRTLEPPDSGLGTSIDSSSGRSQLSGSFGDTETQVSNAGDGSSVHSVGSPSEAASSLPNTVDLSRMPDNNTAGRKRKLVVDMVDRVKRKVMKTSTSIELEQVPNDGATGSRIR</sequence>
<evidence type="ECO:0000259" key="2">
    <source>
        <dbReference type="PROSITE" id="PS00036"/>
    </source>
</evidence>
<feature type="compositionally biased region" description="Low complexity" evidence="1">
    <location>
        <begin position="1927"/>
        <end position="1942"/>
    </location>
</feature>
<feature type="domain" description="BZIP" evidence="2">
    <location>
        <begin position="632"/>
        <end position="646"/>
    </location>
</feature>
<feature type="region of interest" description="Disordered" evidence="1">
    <location>
        <begin position="416"/>
        <end position="444"/>
    </location>
</feature>
<accession>A0AA38SDW3</accession>
<feature type="compositionally biased region" description="Polar residues" evidence="1">
    <location>
        <begin position="954"/>
        <end position="964"/>
    </location>
</feature>
<dbReference type="PROSITE" id="PS00036">
    <property type="entry name" value="BZIP_BASIC"/>
    <property type="match status" value="1"/>
</dbReference>
<evidence type="ECO:0000256" key="1">
    <source>
        <dbReference type="SAM" id="MobiDB-lite"/>
    </source>
</evidence>
<comment type="caution">
    <text evidence="3">The sequence shown here is derived from an EMBL/GenBank/DDBJ whole genome shotgun (WGS) entry which is preliminary data.</text>
</comment>
<feature type="compositionally biased region" description="Low complexity" evidence="1">
    <location>
        <begin position="715"/>
        <end position="726"/>
    </location>
</feature>
<keyword evidence="4" id="KW-1185">Reference proteome</keyword>
<feature type="compositionally biased region" description="Basic and acidic residues" evidence="1">
    <location>
        <begin position="732"/>
        <end position="742"/>
    </location>
</feature>
<feature type="compositionally biased region" description="Polar residues" evidence="1">
    <location>
        <begin position="680"/>
        <end position="693"/>
    </location>
</feature>
<feature type="compositionally biased region" description="Polar residues" evidence="1">
    <location>
        <begin position="1943"/>
        <end position="1985"/>
    </location>
</feature>
<reference evidence="3" key="1">
    <citation type="submission" date="2022-07" db="EMBL/GenBank/DDBJ databases">
        <title>Fungi with potential for degradation of polypropylene.</title>
        <authorList>
            <person name="Gostincar C."/>
        </authorList>
    </citation>
    <scope>NUCLEOTIDE SEQUENCE</scope>
    <source>
        <strain evidence="3">EXF-13287</strain>
    </source>
</reference>
<feature type="compositionally biased region" description="Polar residues" evidence="1">
    <location>
        <begin position="221"/>
        <end position="239"/>
    </location>
</feature>
<feature type="region of interest" description="Disordered" evidence="1">
    <location>
        <begin position="2005"/>
        <end position="2026"/>
    </location>
</feature>
<dbReference type="PANTHER" id="PTHR39607">
    <property type="entry name" value="XANTHOCILLIN BIOSYNTHESIS CLUSTER TRANSCRIPTION FACTOR XANC-RELATED"/>
    <property type="match status" value="1"/>
</dbReference>
<dbReference type="PANTHER" id="PTHR39607:SF1">
    <property type="entry name" value="B-ZIP TRANSCRIPTION FACTOR (EUROFUNG)"/>
    <property type="match status" value="1"/>
</dbReference>
<evidence type="ECO:0000313" key="3">
    <source>
        <dbReference type="EMBL" id="KAJ9165295.1"/>
    </source>
</evidence>
<protein>
    <submittedName>
        <fullName evidence="3">Pfs domain protein</fullName>
    </submittedName>
</protein>
<feature type="region of interest" description="Disordered" evidence="1">
    <location>
        <begin position="715"/>
        <end position="747"/>
    </location>
</feature>
<dbReference type="InterPro" id="IPR052635">
    <property type="entry name" value="Sec_Metab_Biosynth_Reg"/>
</dbReference>
<feature type="compositionally biased region" description="Polar residues" evidence="1">
    <location>
        <begin position="604"/>
        <end position="625"/>
    </location>
</feature>
<feature type="region of interest" description="Disordered" evidence="1">
    <location>
        <begin position="201"/>
        <end position="242"/>
    </location>
</feature>
<dbReference type="EMBL" id="JANBVN010000005">
    <property type="protein sequence ID" value="KAJ9165295.1"/>
    <property type="molecule type" value="Genomic_DNA"/>
</dbReference>
<organism evidence="3 4">
    <name type="scientific">Coniochaeta hoffmannii</name>
    <dbReference type="NCBI Taxonomy" id="91930"/>
    <lineage>
        <taxon>Eukaryota</taxon>
        <taxon>Fungi</taxon>
        <taxon>Dikarya</taxon>
        <taxon>Ascomycota</taxon>
        <taxon>Pezizomycotina</taxon>
        <taxon>Sordariomycetes</taxon>
        <taxon>Sordariomycetidae</taxon>
        <taxon>Coniochaetales</taxon>
        <taxon>Coniochaetaceae</taxon>
        <taxon>Coniochaeta</taxon>
    </lineage>
</organism>
<feature type="region of interest" description="Disordered" evidence="1">
    <location>
        <begin position="564"/>
        <end position="631"/>
    </location>
</feature>
<feature type="region of interest" description="Disordered" evidence="1">
    <location>
        <begin position="655"/>
        <end position="696"/>
    </location>
</feature>
<dbReference type="GO" id="GO:0003700">
    <property type="term" value="F:DNA-binding transcription factor activity"/>
    <property type="evidence" value="ECO:0007669"/>
    <property type="project" value="InterPro"/>
</dbReference>
<name>A0AA38SDW3_9PEZI</name>
<feature type="region of interest" description="Disordered" evidence="1">
    <location>
        <begin position="1911"/>
        <end position="1989"/>
    </location>
</feature>
<dbReference type="InterPro" id="IPR004827">
    <property type="entry name" value="bZIP"/>
</dbReference>
<gene>
    <name evidence="3" type="ORF">NKR19_g593</name>
</gene>
<feature type="region of interest" description="Disordered" evidence="1">
    <location>
        <begin position="938"/>
        <end position="978"/>
    </location>
</feature>